<name>A0A1X7AGK0_9GAMM</name>
<evidence type="ECO:0000313" key="3">
    <source>
        <dbReference type="Proteomes" id="UP000196573"/>
    </source>
</evidence>
<keyword evidence="1" id="KW-0472">Membrane</keyword>
<feature type="transmembrane region" description="Helical" evidence="1">
    <location>
        <begin position="12"/>
        <end position="33"/>
    </location>
</feature>
<organism evidence="2 3">
    <name type="scientific">Parendozoicomonas haliclonae</name>
    <dbReference type="NCBI Taxonomy" id="1960125"/>
    <lineage>
        <taxon>Bacteria</taxon>
        <taxon>Pseudomonadati</taxon>
        <taxon>Pseudomonadota</taxon>
        <taxon>Gammaproteobacteria</taxon>
        <taxon>Oceanospirillales</taxon>
        <taxon>Endozoicomonadaceae</taxon>
        <taxon>Parendozoicomonas</taxon>
    </lineage>
</organism>
<dbReference type="Proteomes" id="UP000196573">
    <property type="component" value="Unassembled WGS sequence"/>
</dbReference>
<feature type="transmembrane region" description="Helical" evidence="1">
    <location>
        <begin position="63"/>
        <end position="81"/>
    </location>
</feature>
<proteinExistence type="predicted"/>
<evidence type="ECO:0000256" key="1">
    <source>
        <dbReference type="SAM" id="Phobius"/>
    </source>
</evidence>
<evidence type="ECO:0000313" key="2">
    <source>
        <dbReference type="EMBL" id="SMA39020.1"/>
    </source>
</evidence>
<dbReference type="EMBL" id="FWPT01000002">
    <property type="protein sequence ID" value="SMA39020.1"/>
    <property type="molecule type" value="Genomic_DNA"/>
</dbReference>
<dbReference type="AlphaFoldDB" id="A0A1X7AGK0"/>
<dbReference type="RefSeq" id="WP_087107437.1">
    <property type="nucleotide sequence ID" value="NZ_CBCSCN010000001.1"/>
</dbReference>
<sequence>MKKIAPLPAALIWSCGVFIFLQLLLTPISTLFFELYHLLKFDFLYWGYSAFKAAAVYLPRWEYFTPVSLALSIAPGILIFSRRQRLLKKQLNTAGV</sequence>
<gene>
    <name evidence="2" type="ORF">EHSB41UT_00958</name>
</gene>
<protein>
    <submittedName>
        <fullName evidence="2">Uncharacterized protein</fullName>
    </submittedName>
</protein>
<reference evidence="2 3" key="1">
    <citation type="submission" date="2017-03" db="EMBL/GenBank/DDBJ databases">
        <authorList>
            <person name="Afonso C.L."/>
            <person name="Miller P.J."/>
            <person name="Scott M.A."/>
            <person name="Spackman E."/>
            <person name="Goraichik I."/>
            <person name="Dimitrov K.M."/>
            <person name="Suarez D.L."/>
            <person name="Swayne D.E."/>
        </authorList>
    </citation>
    <scope>NUCLEOTIDE SEQUENCE [LARGE SCALE GENOMIC DNA]</scope>
    <source>
        <strain evidence="2">SB41UT1</strain>
    </source>
</reference>
<keyword evidence="1" id="KW-1133">Transmembrane helix</keyword>
<accession>A0A1X7AGK0</accession>
<keyword evidence="1" id="KW-0812">Transmembrane</keyword>
<keyword evidence="3" id="KW-1185">Reference proteome</keyword>